<evidence type="ECO:0000313" key="2">
    <source>
        <dbReference type="Proteomes" id="UP000204221"/>
    </source>
</evidence>
<proteinExistence type="predicted"/>
<evidence type="ECO:0000313" key="1">
    <source>
        <dbReference type="EMBL" id="ASO19453.1"/>
    </source>
</evidence>
<dbReference type="SMART" id="SM00797">
    <property type="entry name" value="AHS2"/>
    <property type="match status" value="1"/>
</dbReference>
<dbReference type="SUPFAM" id="SSF50891">
    <property type="entry name" value="Cyclophilin-like"/>
    <property type="match status" value="1"/>
</dbReference>
<dbReference type="AlphaFoldDB" id="A0A221W137"/>
<dbReference type="InterPro" id="IPR029000">
    <property type="entry name" value="Cyclophilin-like_dom_sf"/>
</dbReference>
<dbReference type="Proteomes" id="UP000204221">
    <property type="component" value="Chromosome"/>
</dbReference>
<keyword evidence="2" id="KW-1185">Reference proteome</keyword>
<organism evidence="1 2">
    <name type="scientific">Actinoalloteichus hoggarensis</name>
    <dbReference type="NCBI Taxonomy" id="1470176"/>
    <lineage>
        <taxon>Bacteria</taxon>
        <taxon>Bacillati</taxon>
        <taxon>Actinomycetota</taxon>
        <taxon>Actinomycetes</taxon>
        <taxon>Pseudonocardiales</taxon>
        <taxon>Pseudonocardiaceae</taxon>
        <taxon>Actinoalloteichus</taxon>
    </lineage>
</organism>
<dbReference type="Pfam" id="PF02626">
    <property type="entry name" value="CT_A_B"/>
    <property type="match status" value="1"/>
</dbReference>
<dbReference type="NCBIfam" id="TIGR00724">
    <property type="entry name" value="urea_amlyse_rel"/>
    <property type="match status" value="1"/>
</dbReference>
<dbReference type="OrthoDB" id="9768696at2"/>
<reference evidence="1 2" key="1">
    <citation type="submission" date="2017-07" db="EMBL/GenBank/DDBJ databases">
        <title>Complete genome sequence of Actinoalloteichus hoggarensis DSM 45943, type strain of Actinoalloteichus hoggarensis.</title>
        <authorList>
            <person name="Ruckert C."/>
            <person name="Nouioui I."/>
            <person name="Willmese J."/>
            <person name="van Wezel G."/>
            <person name="Klenk H.-P."/>
            <person name="Kalinowski J."/>
            <person name="Zotchev S.B."/>
        </authorList>
    </citation>
    <scope>NUCLEOTIDE SEQUENCE [LARGE SCALE GENOMIC DNA]</scope>
    <source>
        <strain evidence="1 2">DSM 45943</strain>
    </source>
</reference>
<sequence>MSVDPHGSVTVRAPGSLATVQDLGRPGYAALGVTRSGAADPPALRLANRLVGNPESCAAIEATFGGLRVEFDTPVLLALAGAEVPATVSGRAIGMHAPVWAEAGDRLSLGRPGRGLRTYLAVRGGIAAPPTLGSRSTDLLSGLGPAPLTEGVRLPLGPRPDGWPVVDQAPVAPLPEIPVLRLWPGPRDDWFDPAALRLLCTSDYEVTEQSNRVGLRLAGPPLPRLVARELPSEGMVRGAIQVPPSGLPVLFHVDHPVTGGYPVIAVVDEDDLPSAAQVRPGGVIRFRLATDRD</sequence>
<dbReference type="EMBL" id="CP022521">
    <property type="protein sequence ID" value="ASO19453.1"/>
    <property type="molecule type" value="Genomic_DNA"/>
</dbReference>
<dbReference type="KEGG" id="ahg:AHOG_09045"/>
<dbReference type="InterPro" id="IPR052708">
    <property type="entry name" value="PxpC"/>
</dbReference>
<dbReference type="PANTHER" id="PTHR43309:SF3">
    <property type="entry name" value="5-OXOPROLINASE SUBUNIT C"/>
    <property type="match status" value="1"/>
</dbReference>
<name>A0A221W137_9PSEU</name>
<dbReference type="Gene3D" id="2.40.100.10">
    <property type="entry name" value="Cyclophilin-like"/>
    <property type="match status" value="1"/>
</dbReference>
<dbReference type="PANTHER" id="PTHR43309">
    <property type="entry name" value="5-OXOPROLINASE SUBUNIT C"/>
    <property type="match status" value="1"/>
</dbReference>
<dbReference type="InterPro" id="IPR003778">
    <property type="entry name" value="CT_A_B"/>
</dbReference>
<protein>
    <submittedName>
        <fullName evidence="1">KipI antagonist</fullName>
    </submittedName>
</protein>
<accession>A0A221W137</accession>
<dbReference type="RefSeq" id="WP_093940952.1">
    <property type="nucleotide sequence ID" value="NZ_CP022521.1"/>
</dbReference>
<gene>
    <name evidence="1" type="primary">kipA</name>
    <name evidence="1" type="ORF">AHOG_09045</name>
</gene>